<dbReference type="GO" id="GO:0005886">
    <property type="term" value="C:plasma membrane"/>
    <property type="evidence" value="ECO:0007669"/>
    <property type="project" value="TreeGrafter"/>
</dbReference>
<evidence type="ECO:0000259" key="6">
    <source>
        <dbReference type="Pfam" id="PF03168"/>
    </source>
</evidence>
<reference evidence="7" key="1">
    <citation type="submission" date="2021-08" db="EMBL/GenBank/DDBJ databases">
        <title>WGS assembly of Ceratopteris richardii.</title>
        <authorList>
            <person name="Marchant D.B."/>
            <person name="Chen G."/>
            <person name="Jenkins J."/>
            <person name="Shu S."/>
            <person name="Leebens-Mack J."/>
            <person name="Grimwood J."/>
            <person name="Schmutz J."/>
            <person name="Soltis P."/>
            <person name="Soltis D."/>
            <person name="Chen Z.-H."/>
        </authorList>
    </citation>
    <scope>NUCLEOTIDE SEQUENCE</scope>
    <source>
        <strain evidence="7">Whitten #5841</strain>
        <tissue evidence="7">Leaf</tissue>
    </source>
</reference>
<comment type="subcellular location">
    <subcellularLocation>
        <location evidence="1">Membrane</location>
        <topology evidence="1">Single-pass membrane protein</topology>
    </subcellularLocation>
</comment>
<dbReference type="GO" id="GO:0098542">
    <property type="term" value="P:defense response to other organism"/>
    <property type="evidence" value="ECO:0007669"/>
    <property type="project" value="InterPro"/>
</dbReference>
<organism evidence="7 8">
    <name type="scientific">Ceratopteris richardii</name>
    <name type="common">Triangle waterfern</name>
    <dbReference type="NCBI Taxonomy" id="49495"/>
    <lineage>
        <taxon>Eukaryota</taxon>
        <taxon>Viridiplantae</taxon>
        <taxon>Streptophyta</taxon>
        <taxon>Embryophyta</taxon>
        <taxon>Tracheophyta</taxon>
        <taxon>Polypodiopsida</taxon>
        <taxon>Polypodiidae</taxon>
        <taxon>Polypodiales</taxon>
        <taxon>Pteridineae</taxon>
        <taxon>Pteridaceae</taxon>
        <taxon>Parkerioideae</taxon>
        <taxon>Ceratopteris</taxon>
    </lineage>
</organism>
<feature type="domain" description="Late embryogenesis abundant protein LEA-2 subgroup" evidence="6">
    <location>
        <begin position="167"/>
        <end position="272"/>
    </location>
</feature>
<dbReference type="EMBL" id="CM035414">
    <property type="protein sequence ID" value="KAH7429469.1"/>
    <property type="molecule type" value="Genomic_DNA"/>
</dbReference>
<evidence type="ECO:0000256" key="2">
    <source>
        <dbReference type="ARBA" id="ARBA00022692"/>
    </source>
</evidence>
<evidence type="ECO:0000313" key="7">
    <source>
        <dbReference type="EMBL" id="KAH7429469.1"/>
    </source>
</evidence>
<dbReference type="OrthoDB" id="669838at2759"/>
<dbReference type="PANTHER" id="PTHR31234">
    <property type="entry name" value="LATE EMBRYOGENESIS ABUNDANT (LEA) HYDROXYPROLINE-RICH GLYCOPROTEIN FAMILY"/>
    <property type="match status" value="1"/>
</dbReference>
<evidence type="ECO:0000256" key="1">
    <source>
        <dbReference type="ARBA" id="ARBA00004167"/>
    </source>
</evidence>
<feature type="transmembrane region" description="Helical" evidence="5">
    <location>
        <begin position="94"/>
        <end position="123"/>
    </location>
</feature>
<keyword evidence="2 5" id="KW-0812">Transmembrane</keyword>
<dbReference type="InterPro" id="IPR044839">
    <property type="entry name" value="NDR1-like"/>
</dbReference>
<evidence type="ECO:0000256" key="3">
    <source>
        <dbReference type="ARBA" id="ARBA00022989"/>
    </source>
</evidence>
<dbReference type="InterPro" id="IPR004864">
    <property type="entry name" value="LEA_2"/>
</dbReference>
<keyword evidence="4 5" id="KW-0472">Membrane</keyword>
<keyword evidence="3 5" id="KW-1133">Transmembrane helix</keyword>
<dbReference type="Proteomes" id="UP000825935">
    <property type="component" value="Chromosome 9"/>
</dbReference>
<dbReference type="Pfam" id="PF03168">
    <property type="entry name" value="LEA_2"/>
    <property type="match status" value="1"/>
</dbReference>
<evidence type="ECO:0000256" key="5">
    <source>
        <dbReference type="SAM" id="Phobius"/>
    </source>
</evidence>
<accession>A0A8T2UAD5</accession>
<sequence length="299" mass="32517">MEHKIHRVQKEHSRTPEELSAVCKAHKKSGGPSAAVVDVQGEQELSTVQGPRSICGCTSTVAPLVHVNQQPTQAQEPLHRRRGRRSGRFCRRSCCWWTGTFCITSAGMAIVLGIVSVVAYLLLKPKAPSFLVSDASITAFSLSSQPIIPADAIPEVPIYLNADVTFHVTAENPNKKIGIYYEKVDVMLFYQDEKIGEGSIPPFFQGHENITFLLLHMVGKDVALTPTIGNALQTTLNNATSTISLSARTMAAVSIKIGSWKSGSWKFAINCKVKLDNPTALDPRLMSKSCALKVSSISI</sequence>
<name>A0A8T2UAD5_CERRI</name>
<gene>
    <name evidence="7" type="ORF">KP509_09G050300</name>
</gene>
<dbReference type="AlphaFoldDB" id="A0A8T2UAD5"/>
<comment type="caution">
    <text evidence="7">The sequence shown here is derived from an EMBL/GenBank/DDBJ whole genome shotgun (WGS) entry which is preliminary data.</text>
</comment>
<proteinExistence type="predicted"/>
<protein>
    <recommendedName>
        <fullName evidence="6">Late embryogenesis abundant protein LEA-2 subgroup domain-containing protein</fullName>
    </recommendedName>
</protein>
<evidence type="ECO:0000313" key="8">
    <source>
        <dbReference type="Proteomes" id="UP000825935"/>
    </source>
</evidence>
<keyword evidence="8" id="KW-1185">Reference proteome</keyword>
<dbReference type="PANTHER" id="PTHR31234:SF2">
    <property type="entry name" value="OS05G0199100 PROTEIN"/>
    <property type="match status" value="1"/>
</dbReference>
<evidence type="ECO:0000256" key="4">
    <source>
        <dbReference type="ARBA" id="ARBA00023136"/>
    </source>
</evidence>